<feature type="domain" description="Metallo-beta-lactamase" evidence="2">
    <location>
        <begin position="6"/>
        <end position="177"/>
    </location>
</feature>
<evidence type="ECO:0000313" key="4">
    <source>
        <dbReference type="Proteomes" id="UP000541421"/>
    </source>
</evidence>
<dbReference type="InterPro" id="IPR036866">
    <property type="entry name" value="RibonucZ/Hydroxyglut_hydro"/>
</dbReference>
<keyword evidence="4" id="KW-1185">Reference proteome</keyword>
<dbReference type="PANTHER" id="PTHR43546:SF9">
    <property type="entry name" value="L-ASCORBATE-6-PHOSPHATE LACTONASE ULAG-RELATED"/>
    <property type="match status" value="1"/>
</dbReference>
<dbReference type="PANTHER" id="PTHR43546">
    <property type="entry name" value="UPF0173 METAL-DEPENDENT HYDROLASE MJ1163-RELATED"/>
    <property type="match status" value="1"/>
</dbReference>
<reference evidence="3 4" key="1">
    <citation type="submission" date="2020-05" db="EMBL/GenBank/DDBJ databases">
        <authorList>
            <person name="Niu N."/>
        </authorList>
    </citation>
    <scope>NUCLEOTIDE SEQUENCE [LARGE SCALE GENOMIC DNA]</scope>
    <source>
        <strain evidence="3 4">LMG10982</strain>
    </source>
</reference>
<dbReference type="InterPro" id="IPR001279">
    <property type="entry name" value="Metallo-B-lactamas"/>
</dbReference>
<sequence length="214" mass="23535">MVDLPMSVDKLLEGVDAIIVTHTHADHWDEAAQQQLPKDLPIFVQNAGDATIIRSQGFKDVRVVGKNTEFKQVKLSKVGGQHGTDAMYAIPQLAEMAGEAMGVVLQAKGEKTMYLMGDTIWTYQVDHALKTYQPEVIVMNTGYAQLTGFDGSIIMGTEDVAKAYKVMPKANIITVHMDAVNHCVVSSDDMRKFVTKHHLTKRVAVPKGGDSFTF</sequence>
<organism evidence="3 4">
    <name type="scientific">Pelistega europaea</name>
    <dbReference type="NCBI Taxonomy" id="106147"/>
    <lineage>
        <taxon>Bacteria</taxon>
        <taxon>Pseudomonadati</taxon>
        <taxon>Pseudomonadota</taxon>
        <taxon>Betaproteobacteria</taxon>
        <taxon>Burkholderiales</taxon>
        <taxon>Alcaligenaceae</taxon>
        <taxon>Pelistega</taxon>
    </lineage>
</organism>
<dbReference type="InterPro" id="IPR050114">
    <property type="entry name" value="UPF0173_UPF0282_UlaG_hydrolase"/>
</dbReference>
<proteinExistence type="predicted"/>
<dbReference type="SUPFAM" id="SSF56281">
    <property type="entry name" value="Metallo-hydrolase/oxidoreductase"/>
    <property type="match status" value="1"/>
</dbReference>
<dbReference type="EMBL" id="JABGBO010000001">
    <property type="protein sequence ID" value="NOL48566.1"/>
    <property type="molecule type" value="Genomic_DNA"/>
</dbReference>
<dbReference type="Gene3D" id="3.60.15.10">
    <property type="entry name" value="Ribonuclease Z/Hydroxyacylglutathione hydrolase-like"/>
    <property type="match status" value="1"/>
</dbReference>
<keyword evidence="1 3" id="KW-0378">Hydrolase</keyword>
<evidence type="ECO:0000313" key="3">
    <source>
        <dbReference type="EMBL" id="NOL48566.1"/>
    </source>
</evidence>
<evidence type="ECO:0000259" key="2">
    <source>
        <dbReference type="Pfam" id="PF12706"/>
    </source>
</evidence>
<dbReference type="GO" id="GO:0016787">
    <property type="term" value="F:hydrolase activity"/>
    <property type="evidence" value="ECO:0007669"/>
    <property type="project" value="UniProtKB-KW"/>
</dbReference>
<gene>
    <name evidence="3" type="ORF">HKX40_00230</name>
</gene>
<comment type="caution">
    <text evidence="3">The sequence shown here is derived from an EMBL/GenBank/DDBJ whole genome shotgun (WGS) entry which is preliminary data.</text>
</comment>
<accession>A0A7Y4LA30</accession>
<dbReference type="AlphaFoldDB" id="A0A7Y4LA30"/>
<dbReference type="Proteomes" id="UP000541421">
    <property type="component" value="Unassembled WGS sequence"/>
</dbReference>
<protein>
    <submittedName>
        <fullName evidence="3">MBL fold metallo-hydrolase</fullName>
    </submittedName>
</protein>
<name>A0A7Y4LA30_9BURK</name>
<dbReference type="Pfam" id="PF12706">
    <property type="entry name" value="Lactamase_B_2"/>
    <property type="match status" value="1"/>
</dbReference>
<evidence type="ECO:0000256" key="1">
    <source>
        <dbReference type="ARBA" id="ARBA00022801"/>
    </source>
</evidence>